<evidence type="ECO:0000313" key="7">
    <source>
        <dbReference type="EMBL" id="MBP2185405.1"/>
    </source>
</evidence>
<feature type="domain" description="RDD" evidence="6">
    <location>
        <begin position="37"/>
        <end position="154"/>
    </location>
</feature>
<evidence type="ECO:0000256" key="2">
    <source>
        <dbReference type="ARBA" id="ARBA00022692"/>
    </source>
</evidence>
<dbReference type="InterPro" id="IPR010432">
    <property type="entry name" value="RDD"/>
</dbReference>
<comment type="caution">
    <text evidence="7">The sequence shown here is derived from an EMBL/GenBank/DDBJ whole genome shotgun (WGS) entry which is preliminary data.</text>
</comment>
<dbReference type="PANTHER" id="PTHR38480:SF1">
    <property type="entry name" value="SLR0254 PROTEIN"/>
    <property type="match status" value="1"/>
</dbReference>
<keyword evidence="4 5" id="KW-0472">Membrane</keyword>
<organism evidence="7 8">
    <name type="scientific">Amycolatopsis magusensis</name>
    <dbReference type="NCBI Taxonomy" id="882444"/>
    <lineage>
        <taxon>Bacteria</taxon>
        <taxon>Bacillati</taxon>
        <taxon>Actinomycetota</taxon>
        <taxon>Actinomycetes</taxon>
        <taxon>Pseudonocardiales</taxon>
        <taxon>Pseudonocardiaceae</taxon>
        <taxon>Amycolatopsis</taxon>
    </lineage>
</organism>
<evidence type="ECO:0000256" key="5">
    <source>
        <dbReference type="SAM" id="Phobius"/>
    </source>
</evidence>
<keyword evidence="3 5" id="KW-1133">Transmembrane helix</keyword>
<reference evidence="7 8" key="1">
    <citation type="submission" date="2021-03" db="EMBL/GenBank/DDBJ databases">
        <title>Sequencing the genomes of 1000 actinobacteria strains.</title>
        <authorList>
            <person name="Klenk H.-P."/>
        </authorList>
    </citation>
    <scope>NUCLEOTIDE SEQUENCE [LARGE SCALE GENOMIC DNA]</scope>
    <source>
        <strain evidence="7 8">DSM 45510</strain>
    </source>
</reference>
<dbReference type="Pfam" id="PF06271">
    <property type="entry name" value="RDD"/>
    <property type="match status" value="1"/>
</dbReference>
<evidence type="ECO:0000313" key="8">
    <source>
        <dbReference type="Proteomes" id="UP000741013"/>
    </source>
</evidence>
<keyword evidence="2 5" id="KW-0812">Transmembrane</keyword>
<dbReference type="Proteomes" id="UP000741013">
    <property type="component" value="Unassembled WGS sequence"/>
</dbReference>
<comment type="subcellular location">
    <subcellularLocation>
        <location evidence="1">Membrane</location>
        <topology evidence="1">Multi-pass membrane protein</topology>
    </subcellularLocation>
</comment>
<keyword evidence="8" id="KW-1185">Reference proteome</keyword>
<dbReference type="EMBL" id="JAGGMS010000001">
    <property type="protein sequence ID" value="MBP2185405.1"/>
    <property type="molecule type" value="Genomic_DNA"/>
</dbReference>
<sequence length="162" mass="17175">MTAAAPLSTRAATSPGPLEMVARRAAQHLVDWSLAIGAGCLSGLLAGLVVVPLVKWGVVPPVAIIWVPVVAFALLTFAADLLNQVWVPLRRGGVTPGMLVMGLRVETLRGGAPRARDYLVRWLLFTVDGLLLGLVAAVSIAVTRRRQRVGDLVARTVVVRTT</sequence>
<feature type="transmembrane region" description="Helical" evidence="5">
    <location>
        <begin position="63"/>
        <end position="82"/>
    </location>
</feature>
<dbReference type="RefSeq" id="WP_245369567.1">
    <property type="nucleotide sequence ID" value="NZ_JAGGMS010000001.1"/>
</dbReference>
<feature type="transmembrane region" description="Helical" evidence="5">
    <location>
        <begin position="119"/>
        <end position="142"/>
    </location>
</feature>
<evidence type="ECO:0000259" key="6">
    <source>
        <dbReference type="Pfam" id="PF06271"/>
    </source>
</evidence>
<protein>
    <submittedName>
        <fullName evidence="7">RDD family membrane protein YckC</fullName>
    </submittedName>
</protein>
<feature type="transmembrane region" description="Helical" evidence="5">
    <location>
        <begin position="29"/>
        <end position="51"/>
    </location>
</feature>
<evidence type="ECO:0000256" key="1">
    <source>
        <dbReference type="ARBA" id="ARBA00004141"/>
    </source>
</evidence>
<dbReference type="PANTHER" id="PTHR38480">
    <property type="entry name" value="SLR0254 PROTEIN"/>
    <property type="match status" value="1"/>
</dbReference>
<evidence type="ECO:0000256" key="4">
    <source>
        <dbReference type="ARBA" id="ARBA00023136"/>
    </source>
</evidence>
<accession>A0ABS4Q2R8</accession>
<proteinExistence type="predicted"/>
<gene>
    <name evidence="7" type="ORF">JOM49_006931</name>
</gene>
<evidence type="ECO:0000256" key="3">
    <source>
        <dbReference type="ARBA" id="ARBA00022989"/>
    </source>
</evidence>
<name>A0ABS4Q2R8_9PSEU</name>